<dbReference type="SMART" id="SM00320">
    <property type="entry name" value="WD40"/>
    <property type="match status" value="2"/>
</dbReference>
<dbReference type="EMBL" id="HBNS01023304">
    <property type="protein sequence ID" value="CAE4613935.1"/>
    <property type="molecule type" value="Transcribed_RNA"/>
</dbReference>
<protein>
    <recommendedName>
        <fullName evidence="5">Anaphase-promoting complex subunit 4 WD40 domain-containing protein</fullName>
    </recommendedName>
</protein>
<feature type="repeat" description="WD" evidence="1">
    <location>
        <begin position="535"/>
        <end position="558"/>
    </location>
</feature>
<name>A0A7S4V8F1_9STRA</name>
<evidence type="ECO:0008006" key="5">
    <source>
        <dbReference type="Google" id="ProtNLM"/>
    </source>
</evidence>
<dbReference type="InterPro" id="IPR015943">
    <property type="entry name" value="WD40/YVTN_repeat-like_dom_sf"/>
</dbReference>
<evidence type="ECO:0000256" key="1">
    <source>
        <dbReference type="PROSITE-ProRule" id="PRU00221"/>
    </source>
</evidence>
<keyword evidence="1" id="KW-0853">WD repeat</keyword>
<evidence type="ECO:0000256" key="3">
    <source>
        <dbReference type="SAM" id="SignalP"/>
    </source>
</evidence>
<feature type="signal peptide" evidence="3">
    <location>
        <begin position="1"/>
        <end position="17"/>
    </location>
</feature>
<feature type="chain" id="PRO_5030791208" description="Anaphase-promoting complex subunit 4 WD40 domain-containing protein" evidence="3">
    <location>
        <begin position="18"/>
        <end position="686"/>
    </location>
</feature>
<feature type="repeat" description="WD" evidence="1">
    <location>
        <begin position="674"/>
        <end position="686"/>
    </location>
</feature>
<feature type="region of interest" description="Disordered" evidence="2">
    <location>
        <begin position="378"/>
        <end position="410"/>
    </location>
</feature>
<feature type="compositionally biased region" description="Polar residues" evidence="2">
    <location>
        <begin position="216"/>
        <end position="234"/>
    </location>
</feature>
<dbReference type="PROSITE" id="PS50082">
    <property type="entry name" value="WD_REPEATS_2"/>
    <property type="match status" value="2"/>
</dbReference>
<dbReference type="Gene3D" id="2.130.10.10">
    <property type="entry name" value="YVTN repeat-like/Quinoprotein amine dehydrogenase"/>
    <property type="match status" value="1"/>
</dbReference>
<gene>
    <name evidence="4" type="ORF">DBRI00130_LOCUS18423</name>
</gene>
<evidence type="ECO:0000313" key="4">
    <source>
        <dbReference type="EMBL" id="CAE4613935.1"/>
    </source>
</evidence>
<feature type="compositionally biased region" description="Acidic residues" evidence="2">
    <location>
        <begin position="335"/>
        <end position="345"/>
    </location>
</feature>
<sequence length="686" mass="76607">MANVSFLLFATTLFTSSNVNIISSFTVPPSLSLSSYASNSAKIPFSFSSHNCFHCRRGALNFGWIPSFSSQQQQQQQSNLNLHQDDYIENSNDDETDEDKNFYYDDFGDFFIGSNDGDTATPSSPSVEQNDLLFSAKDDNVSNKENETWMNKLNERLNDFQSSQEQRQLKLQKNWSTGNWNVRGFALDKNDPTTLDDDGIIDDGQQQQQRRILDGSDSSNSAEATGASYPTSFLQSSPQQEQSKQEDQQYNDENAAFNNDTPPIYISKIASDQSLHNPDIIAVGRTDGTVVLVKLGTRYLTRFTSIPKIVFDEAKWAPEVDNGMEQNEQEKNSEEDNDDQQQQEEWDNKQAEENAPRLKFDSELIDSQELAEQLFKDGGKSGFVYPQDQGKDDERGKRSPYNYSQEEEEEDVVGEYEMEVMEQLQQQANEGIPFKILHQFRAFEKDETIASLLYHDNMIYVSGGISGDVKVWQIQEDVVLTMDDNQEGQQKKGVIPMQTLNRAHSNQIVCLKTLSSSNKKRELNDYDDEEEEHDLLLSASLDGSFALWDLRTGDLVHRCQLTSDHGEDVSIQCADVDTSKEGESHVMYFGLNTGHVVGYCVKDVIASAGMWEEDTCPIPSCSFMAYETNGKEGFVLNDIDEGMIGGAVGMKGVTSILCAGNGLISSGGVGTSSIVTGGSDGTVKQW</sequence>
<evidence type="ECO:0000256" key="2">
    <source>
        <dbReference type="SAM" id="MobiDB-lite"/>
    </source>
</evidence>
<feature type="region of interest" description="Disordered" evidence="2">
    <location>
        <begin position="324"/>
        <end position="353"/>
    </location>
</feature>
<accession>A0A7S4V8F1</accession>
<reference evidence="4" key="1">
    <citation type="submission" date="2021-01" db="EMBL/GenBank/DDBJ databases">
        <authorList>
            <person name="Corre E."/>
            <person name="Pelletier E."/>
            <person name="Niang G."/>
            <person name="Scheremetjew M."/>
            <person name="Finn R."/>
            <person name="Kale V."/>
            <person name="Holt S."/>
            <person name="Cochrane G."/>
            <person name="Meng A."/>
            <person name="Brown T."/>
            <person name="Cohen L."/>
        </authorList>
    </citation>
    <scope>NUCLEOTIDE SEQUENCE</scope>
    <source>
        <strain evidence="4">GSO104</strain>
    </source>
</reference>
<feature type="region of interest" description="Disordered" evidence="2">
    <location>
        <begin position="191"/>
        <end position="263"/>
    </location>
</feature>
<proteinExistence type="predicted"/>
<organism evidence="4">
    <name type="scientific">Ditylum brightwellii</name>
    <dbReference type="NCBI Taxonomy" id="49249"/>
    <lineage>
        <taxon>Eukaryota</taxon>
        <taxon>Sar</taxon>
        <taxon>Stramenopiles</taxon>
        <taxon>Ochrophyta</taxon>
        <taxon>Bacillariophyta</taxon>
        <taxon>Mediophyceae</taxon>
        <taxon>Lithodesmiophycidae</taxon>
        <taxon>Lithodesmiales</taxon>
        <taxon>Lithodesmiaceae</taxon>
        <taxon>Ditylum</taxon>
    </lineage>
</organism>
<dbReference type="AlphaFoldDB" id="A0A7S4V8F1"/>
<dbReference type="InterPro" id="IPR036322">
    <property type="entry name" value="WD40_repeat_dom_sf"/>
</dbReference>
<dbReference type="SUPFAM" id="SSF50978">
    <property type="entry name" value="WD40 repeat-like"/>
    <property type="match status" value="1"/>
</dbReference>
<keyword evidence="3" id="KW-0732">Signal</keyword>
<dbReference type="InterPro" id="IPR001680">
    <property type="entry name" value="WD40_rpt"/>
</dbReference>